<evidence type="ECO:0000256" key="8">
    <source>
        <dbReference type="RuleBase" id="RU366003"/>
    </source>
</evidence>
<dbReference type="GO" id="GO:0004401">
    <property type="term" value="F:histidinol-phosphatase activity"/>
    <property type="evidence" value="ECO:0007669"/>
    <property type="project" value="UniProtKB-UniRule"/>
</dbReference>
<dbReference type="UniPathway" id="UPA00031">
    <property type="reaction ID" value="UER00013"/>
</dbReference>
<evidence type="ECO:0000256" key="3">
    <source>
        <dbReference type="ARBA" id="ARBA00013085"/>
    </source>
</evidence>
<dbReference type="OrthoDB" id="9775255at2"/>
<gene>
    <name evidence="10" type="ORF">SAMN04488500_1326</name>
</gene>
<dbReference type="InterPro" id="IPR010140">
    <property type="entry name" value="Histidinol_P_phosphatase_HisJ"/>
</dbReference>
<evidence type="ECO:0000256" key="2">
    <source>
        <dbReference type="ARBA" id="ARBA00009152"/>
    </source>
</evidence>
<dbReference type="InterPro" id="IPR003141">
    <property type="entry name" value="Pol/His_phosphatase_N"/>
</dbReference>
<evidence type="ECO:0000259" key="9">
    <source>
        <dbReference type="SMART" id="SM00481"/>
    </source>
</evidence>
<dbReference type="RefSeq" id="WP_084578276.1">
    <property type="nucleotide sequence ID" value="NZ_CP155572.1"/>
</dbReference>
<keyword evidence="4 8" id="KW-0028">Amino-acid biosynthesis</keyword>
<dbReference type="STRING" id="112901.SAMN04488500_1326"/>
<sequence>MRLLADSHVHTKFSADAKDDMFDMCKTAVDRGLSYICFTEHVDYNQFDASYHYFNYDKYSDAIERAREKFGDKIQVLSGIEFGEPHVYQKEFEKMLSNKFDVVMAAIHYIGRDKVGVHWVDGTYEYDHVLFKDYTNERIFHEYYEELLQVVKLGGFDVLAHLDNPKRYLKESGHEEEIIGEIVHELVNAGIAIEINTSPLRRGYHECTPDFEILKQYLDFGGTRVSIGSDAHCCREVAMNFDYAVNLVREHKATLGIFKNRCFITI</sequence>
<dbReference type="InterPro" id="IPR004013">
    <property type="entry name" value="PHP_dom"/>
</dbReference>
<dbReference type="PANTHER" id="PTHR21039:SF0">
    <property type="entry name" value="HISTIDINOL-PHOSPHATASE"/>
    <property type="match status" value="1"/>
</dbReference>
<dbReference type="PANTHER" id="PTHR21039">
    <property type="entry name" value="HISTIDINOL PHOSPHATASE-RELATED"/>
    <property type="match status" value="1"/>
</dbReference>
<dbReference type="EC" id="3.1.3.15" evidence="3 8"/>
<dbReference type="InterPro" id="IPR016195">
    <property type="entry name" value="Pol/histidinol_Pase-like"/>
</dbReference>
<reference evidence="10 11" key="1">
    <citation type="submission" date="2017-04" db="EMBL/GenBank/DDBJ databases">
        <authorList>
            <person name="Afonso C.L."/>
            <person name="Miller P.J."/>
            <person name="Scott M.A."/>
            <person name="Spackman E."/>
            <person name="Goraichik I."/>
            <person name="Dimitrov K.M."/>
            <person name="Suarez D.L."/>
            <person name="Swayne D.E."/>
        </authorList>
    </citation>
    <scope>NUCLEOTIDE SEQUENCE [LARGE SCALE GENOMIC DNA]</scope>
    <source>
        <strain evidence="10 11">DSM 5090</strain>
    </source>
</reference>
<comment type="catalytic activity">
    <reaction evidence="7 8">
        <text>L-histidinol phosphate + H2O = L-histidinol + phosphate</text>
        <dbReference type="Rhea" id="RHEA:14465"/>
        <dbReference type="ChEBI" id="CHEBI:15377"/>
        <dbReference type="ChEBI" id="CHEBI:43474"/>
        <dbReference type="ChEBI" id="CHEBI:57699"/>
        <dbReference type="ChEBI" id="CHEBI:57980"/>
        <dbReference type="EC" id="3.1.3.15"/>
    </reaction>
</comment>
<dbReference type="Pfam" id="PF02811">
    <property type="entry name" value="PHP"/>
    <property type="match status" value="1"/>
</dbReference>
<dbReference type="GO" id="GO:0005737">
    <property type="term" value="C:cytoplasm"/>
    <property type="evidence" value="ECO:0007669"/>
    <property type="project" value="TreeGrafter"/>
</dbReference>
<dbReference type="Gene3D" id="3.20.20.140">
    <property type="entry name" value="Metal-dependent hydrolases"/>
    <property type="match status" value="1"/>
</dbReference>
<dbReference type="SMART" id="SM00481">
    <property type="entry name" value="POLIIIAc"/>
    <property type="match status" value="1"/>
</dbReference>
<comment type="pathway">
    <text evidence="1 8">Amino-acid biosynthesis; L-histidine biosynthesis; L-histidine from 5-phospho-alpha-D-ribose 1-diphosphate: step 8/9.</text>
</comment>
<evidence type="ECO:0000256" key="6">
    <source>
        <dbReference type="ARBA" id="ARBA00023102"/>
    </source>
</evidence>
<evidence type="ECO:0000313" key="10">
    <source>
        <dbReference type="EMBL" id="SMD13736.1"/>
    </source>
</evidence>
<evidence type="ECO:0000256" key="4">
    <source>
        <dbReference type="ARBA" id="ARBA00022605"/>
    </source>
</evidence>
<evidence type="ECO:0000256" key="7">
    <source>
        <dbReference type="ARBA" id="ARBA00049158"/>
    </source>
</evidence>
<accession>A0A1W2EWX0</accession>
<comment type="similarity">
    <text evidence="2 8">Belongs to the PHP hydrolase family. HisK subfamily.</text>
</comment>
<keyword evidence="5 8" id="KW-0378">Hydrolase</keyword>
<evidence type="ECO:0000256" key="1">
    <source>
        <dbReference type="ARBA" id="ARBA00004970"/>
    </source>
</evidence>
<feature type="domain" description="Polymerase/histidinol phosphatase N-terminal" evidence="9">
    <location>
        <begin position="5"/>
        <end position="86"/>
    </location>
</feature>
<dbReference type="Proteomes" id="UP000192738">
    <property type="component" value="Unassembled WGS sequence"/>
</dbReference>
<evidence type="ECO:0000313" key="11">
    <source>
        <dbReference type="Proteomes" id="UP000192738"/>
    </source>
</evidence>
<proteinExistence type="inferred from homology"/>
<keyword evidence="6 8" id="KW-0368">Histidine biosynthesis</keyword>
<keyword evidence="11" id="KW-1185">Reference proteome</keyword>
<dbReference type="EMBL" id="FWXI01000032">
    <property type="protein sequence ID" value="SMD13736.1"/>
    <property type="molecule type" value="Genomic_DNA"/>
</dbReference>
<dbReference type="AlphaFoldDB" id="A0A1W2EWX0"/>
<dbReference type="NCBIfam" id="TIGR01856">
    <property type="entry name" value="hisJ_fam"/>
    <property type="match status" value="1"/>
</dbReference>
<dbReference type="SUPFAM" id="SSF89550">
    <property type="entry name" value="PHP domain-like"/>
    <property type="match status" value="1"/>
</dbReference>
<organism evidence="10 11">
    <name type="scientific">Sporomusa malonica</name>
    <dbReference type="NCBI Taxonomy" id="112901"/>
    <lineage>
        <taxon>Bacteria</taxon>
        <taxon>Bacillati</taxon>
        <taxon>Bacillota</taxon>
        <taxon>Negativicutes</taxon>
        <taxon>Selenomonadales</taxon>
        <taxon>Sporomusaceae</taxon>
        <taxon>Sporomusa</taxon>
    </lineage>
</organism>
<protein>
    <recommendedName>
        <fullName evidence="3 8">Histidinol-phosphatase</fullName>
        <shortName evidence="8">HolPase</shortName>
        <ecNumber evidence="3 8">3.1.3.15</ecNumber>
    </recommendedName>
</protein>
<dbReference type="GO" id="GO:0000105">
    <property type="term" value="P:L-histidine biosynthetic process"/>
    <property type="evidence" value="ECO:0007669"/>
    <property type="project" value="UniProtKB-UniRule"/>
</dbReference>
<evidence type="ECO:0000256" key="5">
    <source>
        <dbReference type="ARBA" id="ARBA00022801"/>
    </source>
</evidence>
<name>A0A1W2EWX0_9FIRM</name>